<organism evidence="2 3">
    <name type="scientific">Yasminevirus sp. GU-2018</name>
    <dbReference type="NCBI Taxonomy" id="2420051"/>
    <lineage>
        <taxon>Viruses</taxon>
        <taxon>Varidnaviria</taxon>
        <taxon>Bamfordvirae</taxon>
        <taxon>Nucleocytoviricota</taxon>
        <taxon>Megaviricetes</taxon>
        <taxon>Imitervirales</taxon>
        <taxon>Mimiviridae</taxon>
        <taxon>Klosneuvirinae</taxon>
        <taxon>Yasminevirus</taxon>
        <taxon>Yasminevirus saudimassiliense</taxon>
    </lineage>
</organism>
<keyword evidence="1" id="KW-0472">Membrane</keyword>
<accession>A0A5K0UAS1</accession>
<evidence type="ECO:0000256" key="1">
    <source>
        <dbReference type="SAM" id="Phobius"/>
    </source>
</evidence>
<evidence type="ECO:0000313" key="3">
    <source>
        <dbReference type="Proteomes" id="UP000594342"/>
    </source>
</evidence>
<dbReference type="EMBL" id="UPSH01000001">
    <property type="protein sequence ID" value="VBB18573.1"/>
    <property type="molecule type" value="Genomic_DNA"/>
</dbReference>
<proteinExistence type="predicted"/>
<keyword evidence="3" id="KW-1185">Reference proteome</keyword>
<evidence type="ECO:0000313" key="2">
    <source>
        <dbReference type="EMBL" id="VBB18573.1"/>
    </source>
</evidence>
<name>A0A5K0UAS1_9VIRU</name>
<gene>
    <name evidence="2" type="ORF">YASMINEVIRUS_1036</name>
</gene>
<sequence>MKTKHAILLFLILGSLFMMLSYGLDGAVTTAMWRECSHDGMNSTDLYDPSNSGSRSKSIRAKKTVEQMCLYYVNQSVNYDLQSCKVQNYALPVTTAGSGTKKYVRAYANRYWCEKYDRNIMHYFSVMMYLLSVVSFSLIVLVFCLALIKVKIRHRDGSYSDFNYSPLRQGDDNV</sequence>
<dbReference type="Proteomes" id="UP000594342">
    <property type="component" value="Unassembled WGS sequence"/>
</dbReference>
<keyword evidence="1" id="KW-1133">Transmembrane helix</keyword>
<feature type="transmembrane region" description="Helical" evidence="1">
    <location>
        <begin position="126"/>
        <end position="148"/>
    </location>
</feature>
<keyword evidence="1" id="KW-0812">Transmembrane</keyword>
<protein>
    <submittedName>
        <fullName evidence="2">Uncharacterized protein</fullName>
    </submittedName>
</protein>
<reference evidence="2 3" key="1">
    <citation type="submission" date="2018-10" db="EMBL/GenBank/DDBJ databases">
        <authorList>
            <consortium name="IHU Genomes"/>
        </authorList>
    </citation>
    <scope>NUCLEOTIDE SEQUENCE [LARGE SCALE GENOMIC DNA]</scope>
    <source>
        <strain evidence="2 3">A1</strain>
    </source>
</reference>
<comment type="caution">
    <text evidence="2">The sequence shown here is derived from an EMBL/GenBank/DDBJ whole genome shotgun (WGS) entry which is preliminary data.</text>
</comment>